<evidence type="ECO:0000313" key="2">
    <source>
        <dbReference type="EMBL" id="CAB4159121.1"/>
    </source>
</evidence>
<evidence type="ECO:0000256" key="1">
    <source>
        <dbReference type="SAM" id="MobiDB-lite"/>
    </source>
</evidence>
<organism evidence="2">
    <name type="scientific">uncultured Caudovirales phage</name>
    <dbReference type="NCBI Taxonomy" id="2100421"/>
    <lineage>
        <taxon>Viruses</taxon>
        <taxon>Duplodnaviria</taxon>
        <taxon>Heunggongvirae</taxon>
        <taxon>Uroviricota</taxon>
        <taxon>Caudoviricetes</taxon>
        <taxon>Peduoviridae</taxon>
        <taxon>Maltschvirus</taxon>
        <taxon>Maltschvirus maltsch</taxon>
    </lineage>
</organism>
<accession>A0A6J5NP17</accession>
<gene>
    <name evidence="2" type="ORF">UFOVP707_54</name>
</gene>
<name>A0A6J5NP17_9CAUD</name>
<dbReference type="EMBL" id="LR796684">
    <property type="protein sequence ID" value="CAB4159121.1"/>
    <property type="molecule type" value="Genomic_DNA"/>
</dbReference>
<protein>
    <submittedName>
        <fullName evidence="2">Uncharacterized protein</fullName>
    </submittedName>
</protein>
<sequence length="719" mass="74056">MPDLFCDHGAYGAASFTATISTTTMTVSAAASGMIGIGSEVTGPGVAAGTRVTALGTGTGRTGTYTITPSQTVAAGTAMTSQYGQPVPAPHSSLWGVPQDGDGTASTPSTASATCSIDLTGATAAAGNTFSVMGASLTCVASAAGNNQFNAGAGATLATNLATAINRAGNTVTVAAIAAGWRTGRVQDVVFARATGAVLEIMTRAGSAAYNGLTALAWTGITGMPSAPNWAGGNGGCFGWLTNRFAMWPSGAVARGTYGAMSNTWSWAGVVNAGDRIICRANRRVDLIDTGGGHTLAGPTTGTALAPVVIHVDDGTTWAGPAEPQIIIDQSATNVAFQVSAVNLVYKARRYSDTRFGLVLRKSQAIGGNDGFGVHTGALAMEGVDFESTPAGLGTFRFSDNADTTSGGFLTLRRCRIRNQNTWGNVVAAGGSNRSVRIDLLECELGLMSLATPFPGFPISGTTLSGQTINFDSCRFTGFPVGSRLVPVTTGWLNGWTFFVRNCDLGGITLLGPSFIGGAQGQGLYARNAGGIVVSKQFGSRDIVIDGGQGFVGWEPDRVYPTLAARLLDGVTPWSIRMIPSTQAAAVSRLGFLEAPRLAKLNTLGSGVRTATVEILVDDRLTWNRADIGVVIEYLDTSGVMRVVDTYDTLGGALDVSTAAWSTLSFSDGGALTFNRRRFSVATPTAVAADSELSVFVRVYATVPDITHGCFIDPEVALT</sequence>
<proteinExistence type="predicted"/>
<reference evidence="2" key="1">
    <citation type="submission" date="2020-04" db="EMBL/GenBank/DDBJ databases">
        <authorList>
            <person name="Chiriac C."/>
            <person name="Salcher M."/>
            <person name="Ghai R."/>
            <person name="Kavagutti S V."/>
        </authorList>
    </citation>
    <scope>NUCLEOTIDE SEQUENCE</scope>
</reference>
<feature type="region of interest" description="Disordered" evidence="1">
    <location>
        <begin position="89"/>
        <end position="110"/>
    </location>
</feature>